<dbReference type="PANTHER" id="PTHR42760:SF133">
    <property type="entry name" value="3-OXOACYL-[ACYL-CARRIER-PROTEIN] REDUCTASE"/>
    <property type="match status" value="1"/>
</dbReference>
<dbReference type="FunFam" id="3.40.50.720:FF:000084">
    <property type="entry name" value="Short-chain dehydrogenase reductase"/>
    <property type="match status" value="1"/>
</dbReference>
<dbReference type="InterPro" id="IPR020904">
    <property type="entry name" value="Sc_DH/Rdtase_CS"/>
</dbReference>
<gene>
    <name evidence="4" type="ORF">SAMN05216574_103250</name>
</gene>
<evidence type="ECO:0000313" key="5">
    <source>
        <dbReference type="Proteomes" id="UP000198589"/>
    </source>
</evidence>
<evidence type="ECO:0000313" key="4">
    <source>
        <dbReference type="EMBL" id="SFE39964.1"/>
    </source>
</evidence>
<comment type="similarity">
    <text evidence="1">Belongs to the short-chain dehydrogenases/reductases (SDR) family.</text>
</comment>
<dbReference type="InterPro" id="IPR036291">
    <property type="entry name" value="NAD(P)-bd_dom_sf"/>
</dbReference>
<proteinExistence type="inferred from homology"/>
<dbReference type="Gene3D" id="3.40.50.720">
    <property type="entry name" value="NAD(P)-binding Rossmann-like Domain"/>
    <property type="match status" value="1"/>
</dbReference>
<dbReference type="PANTHER" id="PTHR42760">
    <property type="entry name" value="SHORT-CHAIN DEHYDROGENASES/REDUCTASES FAMILY MEMBER"/>
    <property type="match status" value="1"/>
</dbReference>
<dbReference type="SUPFAM" id="SSF51735">
    <property type="entry name" value="NAD(P)-binding Rossmann-fold domains"/>
    <property type="match status" value="1"/>
</dbReference>
<dbReference type="OrthoDB" id="286404at2"/>
<dbReference type="EMBL" id="FOND01000003">
    <property type="protein sequence ID" value="SFE39964.1"/>
    <property type="molecule type" value="Genomic_DNA"/>
</dbReference>
<organism evidence="4 5">
    <name type="scientific">Blastococcus tunisiensis</name>
    <dbReference type="NCBI Taxonomy" id="1798228"/>
    <lineage>
        <taxon>Bacteria</taxon>
        <taxon>Bacillati</taxon>
        <taxon>Actinomycetota</taxon>
        <taxon>Actinomycetes</taxon>
        <taxon>Geodermatophilales</taxon>
        <taxon>Geodermatophilaceae</taxon>
        <taxon>Blastococcus</taxon>
    </lineage>
</organism>
<evidence type="ECO:0000256" key="1">
    <source>
        <dbReference type="ARBA" id="ARBA00006484"/>
    </source>
</evidence>
<dbReference type="PROSITE" id="PS00061">
    <property type="entry name" value="ADH_SHORT"/>
    <property type="match status" value="1"/>
</dbReference>
<feature type="domain" description="Ketoreductase" evidence="3">
    <location>
        <begin position="11"/>
        <end position="181"/>
    </location>
</feature>
<dbReference type="PRINTS" id="PR00081">
    <property type="entry name" value="GDHRDH"/>
</dbReference>
<dbReference type="AlphaFoldDB" id="A0A1I2A775"/>
<dbReference type="InterPro" id="IPR002347">
    <property type="entry name" value="SDR_fam"/>
</dbReference>
<dbReference type="GO" id="GO:0048038">
    <property type="term" value="F:quinone binding"/>
    <property type="evidence" value="ECO:0007669"/>
    <property type="project" value="TreeGrafter"/>
</dbReference>
<dbReference type="GO" id="GO:0006633">
    <property type="term" value="P:fatty acid biosynthetic process"/>
    <property type="evidence" value="ECO:0007669"/>
    <property type="project" value="TreeGrafter"/>
</dbReference>
<sequence length="255" mass="26361">MGPVTGSCAGKVVLVAGGTRGIGRACCLNLARAGATVVVSGRSEKNADEVVQAVSDLGGVASTAIHDISDVDATAAVVDDVHGKYGRIDALVANAGMNPYFIRAEKLTTEEWDDSLAVNLRGLFFAIQAAGKHMLAAGRGSIVTMSSVTAQRGTLRGLPYVAAKGGLDAMTRTLAVEWADRGVRVNGVAPGYIETDLTEGMRQNDSLRDMVLRKVPAARFGTPDEVAALATFLVSDAAAYMSGQVVTVDGGYVVS</sequence>
<keyword evidence="2" id="KW-0560">Oxidoreductase</keyword>
<accession>A0A1I2A775</accession>
<keyword evidence="5" id="KW-1185">Reference proteome</keyword>
<name>A0A1I2A775_9ACTN</name>
<protein>
    <recommendedName>
        <fullName evidence="3">Ketoreductase domain-containing protein</fullName>
    </recommendedName>
</protein>
<reference evidence="5" key="1">
    <citation type="submission" date="2016-10" db="EMBL/GenBank/DDBJ databases">
        <authorList>
            <person name="Varghese N."/>
            <person name="Submissions S."/>
        </authorList>
    </citation>
    <scope>NUCLEOTIDE SEQUENCE [LARGE SCALE GENOMIC DNA]</scope>
    <source>
        <strain evidence="5">DSM 46838</strain>
    </source>
</reference>
<evidence type="ECO:0000256" key="2">
    <source>
        <dbReference type="ARBA" id="ARBA00023002"/>
    </source>
</evidence>
<dbReference type="InterPro" id="IPR057326">
    <property type="entry name" value="KR_dom"/>
</dbReference>
<dbReference type="SMART" id="SM00822">
    <property type="entry name" value="PKS_KR"/>
    <property type="match status" value="1"/>
</dbReference>
<dbReference type="STRING" id="1798228.SAMN05216574_103250"/>
<dbReference type="GO" id="GO:0016616">
    <property type="term" value="F:oxidoreductase activity, acting on the CH-OH group of donors, NAD or NADP as acceptor"/>
    <property type="evidence" value="ECO:0007669"/>
    <property type="project" value="TreeGrafter"/>
</dbReference>
<dbReference type="Proteomes" id="UP000198589">
    <property type="component" value="Unassembled WGS sequence"/>
</dbReference>
<dbReference type="PRINTS" id="PR00080">
    <property type="entry name" value="SDRFAMILY"/>
</dbReference>
<dbReference type="Pfam" id="PF13561">
    <property type="entry name" value="adh_short_C2"/>
    <property type="match status" value="1"/>
</dbReference>
<evidence type="ECO:0000259" key="3">
    <source>
        <dbReference type="SMART" id="SM00822"/>
    </source>
</evidence>